<dbReference type="EMBL" id="AACVIE010000004">
    <property type="protein sequence ID" value="EAM5642743.1"/>
    <property type="molecule type" value="Genomic_DNA"/>
</dbReference>
<evidence type="ECO:0000313" key="6">
    <source>
        <dbReference type="EMBL" id="EBN4216419.1"/>
    </source>
</evidence>
<evidence type="ECO:0000313" key="3">
    <source>
        <dbReference type="EMBL" id="EBL8561084.1"/>
    </source>
</evidence>
<protein>
    <submittedName>
        <fullName evidence="6">Uncharacterized protein</fullName>
    </submittedName>
</protein>
<organism evidence="6">
    <name type="scientific">Salmonella enterica</name>
    <name type="common">Salmonella choleraesuis</name>
    <dbReference type="NCBI Taxonomy" id="28901"/>
    <lineage>
        <taxon>Bacteria</taxon>
        <taxon>Pseudomonadati</taxon>
        <taxon>Pseudomonadota</taxon>
        <taxon>Gammaproteobacteria</taxon>
        <taxon>Enterobacterales</taxon>
        <taxon>Enterobacteriaceae</taxon>
        <taxon>Salmonella</taxon>
    </lineage>
</organism>
<comment type="caution">
    <text evidence="6">The sequence shown here is derived from an EMBL/GenBank/DDBJ whole genome shotgun (WGS) entry which is preliminary data.</text>
</comment>
<accession>A0A5T8B0P3</accession>
<feature type="region of interest" description="Disordered" evidence="1">
    <location>
        <begin position="53"/>
        <end position="85"/>
    </location>
</feature>
<proteinExistence type="predicted"/>
<dbReference type="AlphaFoldDB" id="A0A5T8B0P3"/>
<sequence length="85" mass="9307">MALRLSGLHFTVTTHAKKPIRQDGLLHLSDAWQFMAGVLPATLRAVAAQRSNPLPADLSSSGERSPADYRQKQKALSSDRALRLI</sequence>
<dbReference type="EMBL" id="AAGAKS010000016">
    <property type="protein sequence ID" value="EBL8561084.1"/>
    <property type="molecule type" value="Genomic_DNA"/>
</dbReference>
<evidence type="ECO:0000313" key="5">
    <source>
        <dbReference type="EMBL" id="EBM4971199.1"/>
    </source>
</evidence>
<gene>
    <name evidence="5" type="ORF">D0V48_03340</name>
    <name evidence="3" type="ORF">DMK73_23630</name>
    <name evidence="4" type="ORF">DNF78_21525</name>
    <name evidence="6" type="ORF">DOG37_16465</name>
    <name evidence="2" type="ORF">EOF35_11845</name>
</gene>
<evidence type="ECO:0000313" key="4">
    <source>
        <dbReference type="EMBL" id="EBL9173181.1"/>
    </source>
</evidence>
<evidence type="ECO:0000313" key="2">
    <source>
        <dbReference type="EMBL" id="EAM5642743.1"/>
    </source>
</evidence>
<name>A0A5T8B0P3_SALER</name>
<reference evidence="6" key="1">
    <citation type="submission" date="2018-06" db="EMBL/GenBank/DDBJ databases">
        <authorList>
            <consortium name="PulseNet: The National Subtyping Network for Foodborne Disease Surveillance"/>
            <person name="Tarr C.L."/>
            <person name="Trees E."/>
            <person name="Katz L.S."/>
            <person name="Carleton-Romer H.A."/>
            <person name="Stroika S."/>
            <person name="Kucerova Z."/>
            <person name="Roache K.F."/>
            <person name="Sabol A.L."/>
            <person name="Besser J."/>
            <person name="Gerner-Smidt P."/>
        </authorList>
    </citation>
    <scope>NUCLEOTIDE SEQUENCE</scope>
    <source>
        <strain evidence="3">PNUSAS041211</strain>
        <strain evidence="4">PNUSAS042598</strain>
        <strain evidence="6">PNUSAS042746</strain>
        <strain evidence="5">PNUSAS045502</strain>
        <strain evidence="2">PNUSAS064512</strain>
    </source>
</reference>
<dbReference type="EMBL" id="AAGCUJ010000001">
    <property type="protein sequence ID" value="EBM4971199.1"/>
    <property type="molecule type" value="Genomic_DNA"/>
</dbReference>
<dbReference type="EMBL" id="AAGFQZ010000010">
    <property type="protein sequence ID" value="EBN4216419.1"/>
    <property type="molecule type" value="Genomic_DNA"/>
</dbReference>
<evidence type="ECO:0000256" key="1">
    <source>
        <dbReference type="SAM" id="MobiDB-lite"/>
    </source>
</evidence>
<dbReference type="EMBL" id="AAGAPU010000039">
    <property type="protein sequence ID" value="EBL9173181.1"/>
    <property type="molecule type" value="Genomic_DNA"/>
</dbReference>